<evidence type="ECO:0000313" key="2">
    <source>
        <dbReference type="Proteomes" id="UP000010473"/>
    </source>
</evidence>
<dbReference type="HOGENOM" id="CLU_3296824_0_0_3"/>
<accession>K9Y1Q6</accession>
<proteinExistence type="predicted"/>
<sequence>MIIVTENHPGLAESVVCKNIITLGKKLEVGVHLIDPIELS</sequence>
<geneLocation type="plasmid" evidence="1 2">
    <name>pSTA7437.03</name>
</geneLocation>
<keyword evidence="1" id="KW-0614">Plasmid</keyword>
<reference evidence="2" key="1">
    <citation type="journal article" date="2013" name="Proc. Natl. Acad. Sci. U.S.A.">
        <title>Improving the coverage of the cyanobacterial phylum using diversity-driven genome sequencing.</title>
        <authorList>
            <person name="Shih P.M."/>
            <person name="Wu D."/>
            <person name="Latifi A."/>
            <person name="Axen S.D."/>
            <person name="Fewer D.P."/>
            <person name="Talla E."/>
            <person name="Calteau A."/>
            <person name="Cai F."/>
            <person name="Tandeau de Marsac N."/>
            <person name="Rippka R."/>
            <person name="Herdman M."/>
            <person name="Sivonen K."/>
            <person name="Coursin T."/>
            <person name="Laurent T."/>
            <person name="Goodwin L."/>
            <person name="Nolan M."/>
            <person name="Davenport K.W."/>
            <person name="Han C.S."/>
            <person name="Rubin E.M."/>
            <person name="Eisen J.A."/>
            <person name="Woyke T."/>
            <person name="Gugger M."/>
            <person name="Kerfeld C.A."/>
        </authorList>
    </citation>
    <scope>NUCLEOTIDE SEQUENCE [LARGE SCALE GENOMIC DNA]</scope>
    <source>
        <strain evidence="2">ATCC 29371 / PCC 7437</strain>
        <plasmid evidence="2">Plasmid pSTA7437.03</plasmid>
    </source>
</reference>
<dbReference type="AlphaFoldDB" id="K9Y1Q6"/>
<evidence type="ECO:0000313" key="1">
    <source>
        <dbReference type="EMBL" id="AFZ38341.1"/>
    </source>
</evidence>
<dbReference type="Proteomes" id="UP000010473">
    <property type="component" value="Plasmid pSTA7437.03"/>
</dbReference>
<name>K9Y1Q6_STAC7</name>
<dbReference type="EMBL" id="CP003656">
    <property type="protein sequence ID" value="AFZ38341.1"/>
    <property type="molecule type" value="Genomic_DNA"/>
</dbReference>
<dbReference type="KEGG" id="scs:Sta7437_4914"/>
<organism evidence="1 2">
    <name type="scientific">Stanieria cyanosphaera (strain ATCC 29371 / PCC 7437)</name>
    <dbReference type="NCBI Taxonomy" id="111780"/>
    <lineage>
        <taxon>Bacteria</taxon>
        <taxon>Bacillati</taxon>
        <taxon>Cyanobacteriota</taxon>
        <taxon>Cyanophyceae</taxon>
        <taxon>Pleurocapsales</taxon>
        <taxon>Dermocarpellaceae</taxon>
        <taxon>Stanieria</taxon>
    </lineage>
</organism>
<gene>
    <name evidence="1" type="ordered locus">Sta7437_4914</name>
</gene>
<protein>
    <submittedName>
        <fullName evidence="1">Uncharacterized protein</fullName>
    </submittedName>
</protein>
<keyword evidence="2" id="KW-1185">Reference proteome</keyword>